<feature type="transmembrane region" description="Helical" evidence="12">
    <location>
        <begin position="12"/>
        <end position="34"/>
    </location>
</feature>
<feature type="transmembrane region" description="Helical" evidence="12">
    <location>
        <begin position="385"/>
        <end position="405"/>
    </location>
</feature>
<evidence type="ECO:0000256" key="12">
    <source>
        <dbReference type="SAM" id="Phobius"/>
    </source>
</evidence>
<dbReference type="NCBIfam" id="TIGR00826">
    <property type="entry name" value="EIIB_glc"/>
    <property type="match status" value="1"/>
</dbReference>
<evidence type="ECO:0000256" key="4">
    <source>
        <dbReference type="ARBA" id="ARBA00022597"/>
    </source>
</evidence>
<dbReference type="PROSITE" id="PS01035">
    <property type="entry name" value="PTS_EIIB_TYPE_1_CYS"/>
    <property type="match status" value="1"/>
</dbReference>
<feature type="transmembrane region" description="Helical" evidence="12">
    <location>
        <begin position="201"/>
        <end position="225"/>
    </location>
</feature>
<feature type="transmembrane region" description="Helical" evidence="12">
    <location>
        <begin position="132"/>
        <end position="151"/>
    </location>
</feature>
<comment type="subcellular location">
    <subcellularLocation>
        <location evidence="1">Cell membrane</location>
        <topology evidence="1">Multi-pass membrane protein</topology>
    </subcellularLocation>
</comment>
<evidence type="ECO:0000256" key="5">
    <source>
        <dbReference type="ARBA" id="ARBA00022679"/>
    </source>
</evidence>
<name>A0A6G2FGM9_ENTCA</name>
<protein>
    <submittedName>
        <fullName evidence="15">PTS glucose transporter subunit IIABC</fullName>
    </submittedName>
</protein>
<dbReference type="CDD" id="cd00212">
    <property type="entry name" value="PTS_IIB_glc"/>
    <property type="match status" value="1"/>
</dbReference>
<dbReference type="PROSITE" id="PS51103">
    <property type="entry name" value="PTS_EIIC_TYPE_1"/>
    <property type="match status" value="1"/>
</dbReference>
<evidence type="ECO:0000256" key="9">
    <source>
        <dbReference type="ARBA" id="ARBA00022989"/>
    </source>
</evidence>
<dbReference type="InterPro" id="IPR001996">
    <property type="entry name" value="PTS_IIB_1"/>
</dbReference>
<dbReference type="InterPro" id="IPR018113">
    <property type="entry name" value="PTrfase_EIIB_Cys"/>
</dbReference>
<dbReference type="InterPro" id="IPR036878">
    <property type="entry name" value="Glu_permease_IIB"/>
</dbReference>
<dbReference type="RefSeq" id="WP_156235912.1">
    <property type="nucleotide sequence ID" value="NZ_WMHD01000007.1"/>
</dbReference>
<organism evidence="15">
    <name type="scientific">Enterococcus casseliflavus</name>
    <name type="common">Enterococcus flavescens</name>
    <dbReference type="NCBI Taxonomy" id="37734"/>
    <lineage>
        <taxon>Bacteria</taxon>
        <taxon>Bacillati</taxon>
        <taxon>Bacillota</taxon>
        <taxon>Bacilli</taxon>
        <taxon>Lactobacillales</taxon>
        <taxon>Enterococcaceae</taxon>
        <taxon>Enterococcus</taxon>
    </lineage>
</organism>
<keyword evidence="8" id="KW-0418">Kinase</keyword>
<dbReference type="GO" id="GO:0016301">
    <property type="term" value="F:kinase activity"/>
    <property type="evidence" value="ECO:0007669"/>
    <property type="project" value="UniProtKB-KW"/>
</dbReference>
<dbReference type="Pfam" id="PF00367">
    <property type="entry name" value="PTS_EIIB"/>
    <property type="match status" value="1"/>
</dbReference>
<dbReference type="PANTHER" id="PTHR30009">
    <property type="entry name" value="CYTOCHROME C-TYPE SYNTHESIS PROTEIN AND PTS TRANSMEMBRANE COMPONENT"/>
    <property type="match status" value="1"/>
</dbReference>
<feature type="transmembrane region" description="Helical" evidence="12">
    <location>
        <begin position="172"/>
        <end position="195"/>
    </location>
</feature>
<evidence type="ECO:0000256" key="3">
    <source>
        <dbReference type="ARBA" id="ARBA00022475"/>
    </source>
</evidence>
<proteinExistence type="predicted"/>
<feature type="transmembrane region" description="Helical" evidence="12">
    <location>
        <begin position="88"/>
        <end position="112"/>
    </location>
</feature>
<accession>A0A6G2FGM9</accession>
<dbReference type="AlphaFoldDB" id="A0A6G2FGM9"/>
<gene>
    <name evidence="15" type="ORF">EZ027_05485</name>
</gene>
<feature type="domain" description="PTS EIIB type-1" evidence="13">
    <location>
        <begin position="454"/>
        <end position="535"/>
    </location>
</feature>
<dbReference type="InterPro" id="IPR013013">
    <property type="entry name" value="PTS_EIIC_1"/>
</dbReference>
<keyword evidence="7 12" id="KW-0812">Transmembrane</keyword>
<dbReference type="SUPFAM" id="SSF55604">
    <property type="entry name" value="Glucose permease domain IIB"/>
    <property type="match status" value="1"/>
</dbReference>
<keyword evidence="2" id="KW-0813">Transport</keyword>
<keyword evidence="10 12" id="KW-0472">Membrane</keyword>
<dbReference type="Pfam" id="PF02378">
    <property type="entry name" value="PTS_EIIC"/>
    <property type="match status" value="1"/>
</dbReference>
<dbReference type="PANTHER" id="PTHR30009:SF24">
    <property type="entry name" value="PTS SYSTEM, IIBC COMPONENT"/>
    <property type="match status" value="1"/>
</dbReference>
<keyword evidence="3" id="KW-1003">Cell membrane</keyword>
<evidence type="ECO:0000256" key="8">
    <source>
        <dbReference type="ARBA" id="ARBA00022777"/>
    </source>
</evidence>
<keyword evidence="5" id="KW-0808">Transferase</keyword>
<dbReference type="InterPro" id="IPR003352">
    <property type="entry name" value="PTS_EIIC"/>
</dbReference>
<evidence type="ECO:0000259" key="14">
    <source>
        <dbReference type="PROSITE" id="PS51103"/>
    </source>
</evidence>
<dbReference type="GO" id="GO:0090563">
    <property type="term" value="F:protein-phosphocysteine-sugar phosphotransferase activity"/>
    <property type="evidence" value="ECO:0007669"/>
    <property type="project" value="TreeGrafter"/>
</dbReference>
<dbReference type="GO" id="GO:0008982">
    <property type="term" value="F:protein-N(PI)-phosphohistidine-sugar phosphotransferase activity"/>
    <property type="evidence" value="ECO:0007669"/>
    <property type="project" value="InterPro"/>
</dbReference>
<dbReference type="GO" id="GO:0005886">
    <property type="term" value="C:plasma membrane"/>
    <property type="evidence" value="ECO:0007669"/>
    <property type="project" value="UniProtKB-SubCell"/>
</dbReference>
<evidence type="ECO:0000256" key="6">
    <source>
        <dbReference type="ARBA" id="ARBA00022683"/>
    </source>
</evidence>
<feature type="active site" description="Phosphocysteine intermediate; for EIIB activity" evidence="11">
    <location>
        <position position="476"/>
    </location>
</feature>
<dbReference type="PROSITE" id="PS51098">
    <property type="entry name" value="PTS_EIIB_TYPE_1"/>
    <property type="match status" value="1"/>
</dbReference>
<evidence type="ECO:0000259" key="13">
    <source>
        <dbReference type="PROSITE" id="PS51098"/>
    </source>
</evidence>
<evidence type="ECO:0000256" key="7">
    <source>
        <dbReference type="ARBA" id="ARBA00022692"/>
    </source>
</evidence>
<feature type="domain" description="PTS EIIC type-1" evidence="14">
    <location>
        <begin position="3"/>
        <end position="421"/>
    </location>
</feature>
<keyword evidence="9 12" id="KW-1133">Transmembrane helix</keyword>
<evidence type="ECO:0000256" key="2">
    <source>
        <dbReference type="ARBA" id="ARBA00022448"/>
    </source>
</evidence>
<feature type="transmembrane region" description="Helical" evidence="12">
    <location>
        <begin position="361"/>
        <end position="379"/>
    </location>
</feature>
<sequence>MKNQIFGTLQKIGKSFMLPIAVLPIAGLLLGVGSTLTNPERSTLIKEGSFTFRLLSVLTDCGNVLFGLLPLLFAVAVALGLAKKSKEVAALSAVIAYFVMNMAIASTIKNFMDLDKLQQTSGLIGNFLGFENTMNTSVLGGVLLGVLVAFLHNKYYKIKLPEMLSFFGGTHFVPIISSCAAIILGVILAIVWPFFASGIAALGVGIAKLGIFGTFLYGFILRALIPTGLHHVFYMPFWQTSLGGTAEVGGQFLEGAQNILFAQLRNGDVISPSVAKFYSGNYPIMMFGFPGAALAMYHTAYKRNKEKIKGLLFSSSIASFLTGITEPLEFSFLFASPLLYFGIHCVLGGLAFAITYALQAGVGYTFSGGVLDFFIYGIIPGNDRTHWIAVLLVGIVYAFVYYFVFRFMITKFNIKTPGREELVEEVKLHTKTDYLDKKSHTINEPSSTKKTNHDTVSANIVEGLGGLDNILEVDNCATRLRVSLTDGEKIDEALLKSTGAAGVFAKGNNIQVIYGPKVSNIKTDLEEYIQDLEGESKVEN</sequence>
<evidence type="ECO:0000256" key="1">
    <source>
        <dbReference type="ARBA" id="ARBA00004651"/>
    </source>
</evidence>
<evidence type="ECO:0000256" key="10">
    <source>
        <dbReference type="ARBA" id="ARBA00023136"/>
    </source>
</evidence>
<feature type="transmembrane region" description="Helical" evidence="12">
    <location>
        <begin position="330"/>
        <end position="354"/>
    </location>
</feature>
<evidence type="ECO:0000313" key="15">
    <source>
        <dbReference type="EMBL" id="MUN73628.1"/>
    </source>
</evidence>
<evidence type="ECO:0000256" key="11">
    <source>
        <dbReference type="PROSITE-ProRule" id="PRU00421"/>
    </source>
</evidence>
<dbReference type="Gene3D" id="3.30.1360.60">
    <property type="entry name" value="Glucose permease domain IIB"/>
    <property type="match status" value="1"/>
</dbReference>
<feature type="transmembrane region" description="Helical" evidence="12">
    <location>
        <begin position="54"/>
        <end position="81"/>
    </location>
</feature>
<dbReference type="GO" id="GO:0009401">
    <property type="term" value="P:phosphoenolpyruvate-dependent sugar phosphotransferase system"/>
    <property type="evidence" value="ECO:0007669"/>
    <property type="project" value="UniProtKB-KW"/>
</dbReference>
<keyword evidence="4 15" id="KW-0762">Sugar transport</keyword>
<reference evidence="15" key="1">
    <citation type="submission" date="2019-11" db="EMBL/GenBank/DDBJ databases">
        <title>Comparative Genomics of Multidrug-Resistant Enterococcus spp. isolated from Wastewater Treatment Plants.</title>
        <authorList>
            <person name="Sanderson H.A."/>
            <person name="Ortega-Polo R."/>
            <person name="Zaheer R."/>
            <person name="Goji N."/>
            <person name="Amoako K."/>
            <person name="Brown R.S."/>
            <person name="Majury A."/>
            <person name="Liss S.N."/>
            <person name="Mcallister T.A."/>
        </authorList>
    </citation>
    <scope>NUCLEOTIDE SEQUENCE</scope>
    <source>
        <strain evidence="15">B79</strain>
    </source>
</reference>
<dbReference type="InterPro" id="IPR050429">
    <property type="entry name" value="PTS_Glucose_EIICBA"/>
</dbReference>
<comment type="caution">
    <text evidence="15">The sequence shown here is derived from an EMBL/GenBank/DDBJ whole genome shotgun (WGS) entry which is preliminary data.</text>
</comment>
<dbReference type="EMBL" id="WMHD01000007">
    <property type="protein sequence ID" value="MUN73628.1"/>
    <property type="molecule type" value="Genomic_DNA"/>
</dbReference>
<keyword evidence="6" id="KW-0598">Phosphotransferase system</keyword>